<proteinExistence type="predicted"/>
<feature type="domain" description="Serine aminopeptidase S33" evidence="1">
    <location>
        <begin position="34"/>
        <end position="295"/>
    </location>
</feature>
<evidence type="ECO:0000313" key="2">
    <source>
        <dbReference type="EMBL" id="RKF42169.1"/>
    </source>
</evidence>
<dbReference type="InterPro" id="IPR051044">
    <property type="entry name" value="MAG_DAG_Lipase"/>
</dbReference>
<dbReference type="AlphaFoldDB" id="A0A420GAF0"/>
<comment type="caution">
    <text evidence="2">The sequence shown here is derived from an EMBL/GenBank/DDBJ whole genome shotgun (WGS) entry which is preliminary data.</text>
</comment>
<keyword evidence="3" id="KW-1185">Reference proteome</keyword>
<gene>
    <name evidence="2" type="ORF">BCY89_01390</name>
</gene>
<dbReference type="GO" id="GO:0016787">
    <property type="term" value="F:hydrolase activity"/>
    <property type="evidence" value="ECO:0007669"/>
    <property type="project" value="UniProtKB-KW"/>
</dbReference>
<sequence>MSKVASNFYTISVTTENEHKIFYRLYVPDDNQIVATILLVHGMQEHSGRYEELANYLTKQNFAVLTYDQMGHGKTALDADQLGYFKQHGAKEQLIDDAITMSNFLRKTYPQLPQFILGHSMGSFVTRCVLQKIGQQFKGAIIVGTGQRQKGSTAFRLLLTLLNSIAPKRRSKLINRIFDKRNNARFKNEPNQNNSNWLSVSKTNRISFLEDPLCGGLFTNNGFHTVLDLSLRATDIGATKNIPKNLPIVFISGQDDPIGDFGMGVEKSVAQLSAQGQTDITIKLYPGMRHEILNEDCKMEVFQFISTWLHRHLV</sequence>
<dbReference type="EMBL" id="MCAQ01000001">
    <property type="protein sequence ID" value="RKF42169.1"/>
    <property type="molecule type" value="Genomic_DNA"/>
</dbReference>
<dbReference type="InterPro" id="IPR029058">
    <property type="entry name" value="AB_hydrolase_fold"/>
</dbReference>
<dbReference type="RefSeq" id="WP_120332567.1">
    <property type="nucleotide sequence ID" value="NZ_CP070350.1"/>
</dbReference>
<protein>
    <submittedName>
        <fullName evidence="2">Alpha/beta hydrolase</fullName>
    </submittedName>
</protein>
<name>A0A420GAF0_9SPHI</name>
<dbReference type="InterPro" id="IPR022742">
    <property type="entry name" value="Hydrolase_4"/>
</dbReference>
<dbReference type="Gene3D" id="3.40.50.1820">
    <property type="entry name" value="alpha/beta hydrolase"/>
    <property type="match status" value="1"/>
</dbReference>
<keyword evidence="2" id="KW-0378">Hydrolase</keyword>
<organism evidence="2 3">
    <name type="scientific">Sphingobacterium siyangense</name>
    <dbReference type="NCBI Taxonomy" id="459529"/>
    <lineage>
        <taxon>Bacteria</taxon>
        <taxon>Pseudomonadati</taxon>
        <taxon>Bacteroidota</taxon>
        <taxon>Sphingobacteriia</taxon>
        <taxon>Sphingobacteriales</taxon>
        <taxon>Sphingobacteriaceae</taxon>
        <taxon>Sphingobacterium</taxon>
    </lineage>
</organism>
<dbReference type="PANTHER" id="PTHR11614">
    <property type="entry name" value="PHOSPHOLIPASE-RELATED"/>
    <property type="match status" value="1"/>
</dbReference>
<reference evidence="2 3" key="1">
    <citation type="submission" date="2016-07" db="EMBL/GenBank/DDBJ databases">
        <title>Genome analysis of Sphingobacterium siyangense T12B17.</title>
        <authorList>
            <person name="Xu D."/>
            <person name="Su Y."/>
            <person name="Zheng S."/>
        </authorList>
    </citation>
    <scope>NUCLEOTIDE SEQUENCE [LARGE SCALE GENOMIC DNA]</scope>
    <source>
        <strain evidence="2 3">T12B17</strain>
    </source>
</reference>
<evidence type="ECO:0000259" key="1">
    <source>
        <dbReference type="Pfam" id="PF12146"/>
    </source>
</evidence>
<accession>A0A420GAF0</accession>
<dbReference type="Pfam" id="PF12146">
    <property type="entry name" value="Hydrolase_4"/>
    <property type="match status" value="1"/>
</dbReference>
<dbReference type="Proteomes" id="UP000286402">
    <property type="component" value="Unassembled WGS sequence"/>
</dbReference>
<dbReference type="SUPFAM" id="SSF53474">
    <property type="entry name" value="alpha/beta-Hydrolases"/>
    <property type="match status" value="1"/>
</dbReference>
<evidence type="ECO:0000313" key="3">
    <source>
        <dbReference type="Proteomes" id="UP000286402"/>
    </source>
</evidence>